<keyword evidence="1" id="KW-0175">Coiled coil</keyword>
<comment type="caution">
    <text evidence="3">The sequence shown here is derived from an EMBL/GenBank/DDBJ whole genome shotgun (WGS) entry which is preliminary data.</text>
</comment>
<reference evidence="3" key="1">
    <citation type="submission" date="2021-01" db="EMBL/GenBank/DDBJ databases">
        <authorList>
            <person name="Eckstrom K.M.E."/>
        </authorList>
    </citation>
    <scope>NUCLEOTIDE SEQUENCE</scope>
    <source>
        <strain evidence="3">UVCC 0001</strain>
    </source>
</reference>
<evidence type="ECO:0000313" key="4">
    <source>
        <dbReference type="Proteomes" id="UP001255856"/>
    </source>
</evidence>
<gene>
    <name evidence="3" type="ORF">QBZ16_005513</name>
</gene>
<feature type="coiled-coil region" evidence="1">
    <location>
        <begin position="54"/>
        <end position="85"/>
    </location>
</feature>
<feature type="coiled-coil region" evidence="1">
    <location>
        <begin position="612"/>
        <end position="646"/>
    </location>
</feature>
<feature type="compositionally biased region" description="Low complexity" evidence="2">
    <location>
        <begin position="1"/>
        <end position="15"/>
    </location>
</feature>
<feature type="region of interest" description="Disordered" evidence="2">
    <location>
        <begin position="548"/>
        <end position="587"/>
    </location>
</feature>
<keyword evidence="4" id="KW-1185">Reference proteome</keyword>
<protein>
    <submittedName>
        <fullName evidence="3">Uncharacterized protein</fullName>
    </submittedName>
</protein>
<proteinExistence type="predicted"/>
<feature type="compositionally biased region" description="Low complexity" evidence="2">
    <location>
        <begin position="561"/>
        <end position="575"/>
    </location>
</feature>
<feature type="region of interest" description="Disordered" evidence="2">
    <location>
        <begin position="777"/>
        <end position="815"/>
    </location>
</feature>
<accession>A0AAD9IFN5</accession>
<feature type="compositionally biased region" description="Basic residues" evidence="2">
    <location>
        <begin position="349"/>
        <end position="366"/>
    </location>
</feature>
<sequence length="891" mass="94234">MSLVRGVSGVPSVGSATPRSGQGGREVVSASLDGLVSALDGLKSSLGYDDYSTVRSLIEELRTENEELRTYAETAIREAQRLKDAYDGVADRLAQRELEDSVAKAAAESQRLASLADEFDREEASARREEVERAKREAEALRARILELEEENGALEGRVRRAERRAEEAGAVGAAGAAGAVAAGAVTVGRRRLHELEAQNEDLRREVASLTETMFGKTFKAPSAWAEREIRYKRDEQAWAEARRELEAELERVRAELRLAEDAEDTEDWRARIVSLEARLVESENERRGLASRLHELELRERARAGRELNARLLAALQERDALRGQLAAATGGDAEAAVAVARPSPGPRARRRRRPFGRGRRVGARARQRAAARCASAWPPPTASAGPRWARCARGCPLGAPSAEAVEGALEAREGAAALLQTLKPTLEAELLAVEEAIAAVQLEGEAEIAPDEDEIIGRLAELRDKKEAVLGKLLAMEAPTSVDAGGVVVDTEDVVAEDGALGAALDAHAANDDDLAGREAAEARLLASLISRNALLAELAAAEKEEAEEKVGKQGPALAPHTTATQPSASSSPRPGNVSRQSSGLSASGLAADRAAADAAWADYAAGSDLPALRRAKAELEARCALLEEQMTRMAGELREAGEQQADMEARVDAAVKTGDITPLKAAEATAAKKARAARPRLTLGKMFKNLGVGSRPASREGADEGIETGGSEELVKATPDAELQAARAENSMIMEHLVMTKVRMAELEGDYLETRRELLRAREKQLDLAKKLAAYKSGHAPPPAGPTRRHTAMAAVSSDDQGAGASEGSPVPSDRLIRAASAEASPLARFAASRRVAAEASQVDESAPAEEAAAGVSPAPKAASPAPKAGFLGSPLSATARALGIPGM</sequence>
<dbReference type="EMBL" id="JASFZW010000009">
    <property type="protein sequence ID" value="KAK2076753.1"/>
    <property type="molecule type" value="Genomic_DNA"/>
</dbReference>
<evidence type="ECO:0000256" key="1">
    <source>
        <dbReference type="SAM" id="Coils"/>
    </source>
</evidence>
<feature type="compositionally biased region" description="Low complexity" evidence="2">
    <location>
        <begin position="855"/>
        <end position="873"/>
    </location>
</feature>
<feature type="region of interest" description="Disordered" evidence="2">
    <location>
        <begin position="338"/>
        <end position="366"/>
    </location>
</feature>
<evidence type="ECO:0000256" key="2">
    <source>
        <dbReference type="SAM" id="MobiDB-lite"/>
    </source>
</evidence>
<feature type="coiled-coil region" evidence="1">
    <location>
        <begin position="112"/>
        <end position="300"/>
    </location>
</feature>
<name>A0AAD9IFN5_PROWI</name>
<evidence type="ECO:0000313" key="3">
    <source>
        <dbReference type="EMBL" id="KAK2076753.1"/>
    </source>
</evidence>
<feature type="region of interest" description="Disordered" evidence="2">
    <location>
        <begin position="1"/>
        <end position="25"/>
    </location>
</feature>
<dbReference type="AlphaFoldDB" id="A0AAD9IFN5"/>
<dbReference type="Proteomes" id="UP001255856">
    <property type="component" value="Unassembled WGS sequence"/>
</dbReference>
<organism evidence="3 4">
    <name type="scientific">Prototheca wickerhamii</name>
    <dbReference type="NCBI Taxonomy" id="3111"/>
    <lineage>
        <taxon>Eukaryota</taxon>
        <taxon>Viridiplantae</taxon>
        <taxon>Chlorophyta</taxon>
        <taxon>core chlorophytes</taxon>
        <taxon>Trebouxiophyceae</taxon>
        <taxon>Chlorellales</taxon>
        <taxon>Chlorellaceae</taxon>
        <taxon>Prototheca</taxon>
    </lineage>
</organism>
<feature type="region of interest" description="Disordered" evidence="2">
    <location>
        <begin position="844"/>
        <end position="877"/>
    </location>
</feature>